<accession>A0A7Z2GNW8</accession>
<dbReference type="OrthoDB" id="5526340at2"/>
<dbReference type="Gene3D" id="1.10.10.10">
    <property type="entry name" value="Winged helix-like DNA-binding domain superfamily/Winged helix DNA-binding domain"/>
    <property type="match status" value="1"/>
</dbReference>
<comment type="similarity">
    <text evidence="1">Belongs to the LysR transcriptional regulatory family.</text>
</comment>
<feature type="domain" description="HTH lysR-type" evidence="5">
    <location>
        <begin position="11"/>
        <end position="68"/>
    </location>
</feature>
<keyword evidence="4" id="KW-0804">Transcription</keyword>
<dbReference type="PANTHER" id="PTHR30537">
    <property type="entry name" value="HTH-TYPE TRANSCRIPTIONAL REGULATOR"/>
    <property type="match status" value="1"/>
</dbReference>
<dbReference type="EMBL" id="CP046915">
    <property type="protein sequence ID" value="QGZ65262.1"/>
    <property type="molecule type" value="Genomic_DNA"/>
</dbReference>
<evidence type="ECO:0000256" key="4">
    <source>
        <dbReference type="ARBA" id="ARBA00023163"/>
    </source>
</evidence>
<dbReference type="InterPro" id="IPR000847">
    <property type="entry name" value="LysR_HTH_N"/>
</dbReference>
<dbReference type="SUPFAM" id="SSF46785">
    <property type="entry name" value="Winged helix' DNA-binding domain"/>
    <property type="match status" value="1"/>
</dbReference>
<dbReference type="GO" id="GO:0043565">
    <property type="term" value="F:sequence-specific DNA binding"/>
    <property type="evidence" value="ECO:0007669"/>
    <property type="project" value="TreeGrafter"/>
</dbReference>
<dbReference type="Pfam" id="PF03466">
    <property type="entry name" value="LysR_substrate"/>
    <property type="match status" value="1"/>
</dbReference>
<dbReference type="GO" id="GO:0003700">
    <property type="term" value="F:DNA-binding transcription factor activity"/>
    <property type="evidence" value="ECO:0007669"/>
    <property type="project" value="InterPro"/>
</dbReference>
<evidence type="ECO:0000313" key="7">
    <source>
        <dbReference type="Proteomes" id="UP000433577"/>
    </source>
</evidence>
<dbReference type="KEGG" id="pacs:FAZ98_26185"/>
<keyword evidence="7" id="KW-1185">Reference proteome</keyword>
<dbReference type="PANTHER" id="PTHR30537:SF79">
    <property type="entry name" value="TRANSCRIPTIONAL REGULATOR-RELATED"/>
    <property type="match status" value="1"/>
</dbReference>
<dbReference type="Pfam" id="PF00126">
    <property type="entry name" value="HTH_1"/>
    <property type="match status" value="1"/>
</dbReference>
<keyword evidence="3" id="KW-0238">DNA-binding</keyword>
<sequence length="309" mass="33783">MKNIEQLQDDPPLRAVRAFEAFARLGSVTRAGAELDITPSAISHQLQLLESFVQTPLTLRQGRTLVLTDEGRDYYRSISAAFSVLRSATGIVRSRMAPRQVSISLIPLFGMGWFIPRLSGFLAANEDVDVNVLYANHRNYHSDASDLSIRFGASDWPGYTRTKLLSGEVVPVCSPAFLAKHGPIKRAADLAGLPLVHDEDRATWGAWLHRYGVTNVGHAGHVNPAIGPLFEDGQLTLSAARAGMGVALLREPLIARELASGELVKLLDAPLDDGRDYYLCTRSGTELPDGARRLAEWIQEEMKRGEAGS</sequence>
<dbReference type="InterPro" id="IPR036390">
    <property type="entry name" value="WH_DNA-bd_sf"/>
</dbReference>
<evidence type="ECO:0000313" key="6">
    <source>
        <dbReference type="EMBL" id="QGZ65262.1"/>
    </source>
</evidence>
<dbReference type="PROSITE" id="PS50931">
    <property type="entry name" value="HTH_LYSR"/>
    <property type="match status" value="1"/>
</dbReference>
<proteinExistence type="inferred from homology"/>
<dbReference type="InterPro" id="IPR036388">
    <property type="entry name" value="WH-like_DNA-bd_sf"/>
</dbReference>
<organism evidence="6 7">
    <name type="scientific">Paraburkholderia acidisoli</name>
    <dbReference type="NCBI Taxonomy" id="2571748"/>
    <lineage>
        <taxon>Bacteria</taxon>
        <taxon>Pseudomonadati</taxon>
        <taxon>Pseudomonadota</taxon>
        <taxon>Betaproteobacteria</taxon>
        <taxon>Burkholderiales</taxon>
        <taxon>Burkholderiaceae</taxon>
        <taxon>Paraburkholderia</taxon>
    </lineage>
</organism>
<keyword evidence="2" id="KW-0805">Transcription regulation</keyword>
<dbReference type="SUPFAM" id="SSF53850">
    <property type="entry name" value="Periplasmic binding protein-like II"/>
    <property type="match status" value="1"/>
</dbReference>
<dbReference type="GO" id="GO:0006351">
    <property type="term" value="P:DNA-templated transcription"/>
    <property type="evidence" value="ECO:0007669"/>
    <property type="project" value="TreeGrafter"/>
</dbReference>
<evidence type="ECO:0000256" key="1">
    <source>
        <dbReference type="ARBA" id="ARBA00009437"/>
    </source>
</evidence>
<dbReference type="AlphaFoldDB" id="A0A7Z2GNW8"/>
<evidence type="ECO:0000256" key="2">
    <source>
        <dbReference type="ARBA" id="ARBA00023015"/>
    </source>
</evidence>
<evidence type="ECO:0000259" key="5">
    <source>
        <dbReference type="PROSITE" id="PS50931"/>
    </source>
</evidence>
<protein>
    <submittedName>
        <fullName evidence="6">LysR family transcriptional regulator</fullName>
    </submittedName>
</protein>
<gene>
    <name evidence="6" type="ORF">FAZ98_26185</name>
</gene>
<dbReference type="CDD" id="cd08432">
    <property type="entry name" value="PBP2_GcdR_TrpI_HvrB_AmpR_like"/>
    <property type="match status" value="1"/>
</dbReference>
<dbReference type="InterPro" id="IPR058163">
    <property type="entry name" value="LysR-type_TF_proteobact-type"/>
</dbReference>
<dbReference type="Gene3D" id="3.40.190.10">
    <property type="entry name" value="Periplasmic binding protein-like II"/>
    <property type="match status" value="2"/>
</dbReference>
<name>A0A7Z2GNW8_9BURK</name>
<reference evidence="6 7" key="1">
    <citation type="submission" date="2019-12" db="EMBL/GenBank/DDBJ databases">
        <title>Paraburkholderia acidiphila 7Q-K02 sp. nov and Paraburkholderia acidisoli DHF22 sp. nov., two strains isolated from forest soil.</title>
        <authorList>
            <person name="Gao Z."/>
            <person name="Qiu L."/>
        </authorList>
    </citation>
    <scope>NUCLEOTIDE SEQUENCE [LARGE SCALE GENOMIC DNA]</scope>
    <source>
        <strain evidence="6 7">DHF22</strain>
    </source>
</reference>
<dbReference type="InterPro" id="IPR005119">
    <property type="entry name" value="LysR_subst-bd"/>
</dbReference>
<evidence type="ECO:0000256" key="3">
    <source>
        <dbReference type="ARBA" id="ARBA00023125"/>
    </source>
</evidence>
<dbReference type="Proteomes" id="UP000433577">
    <property type="component" value="Chromosome 3"/>
</dbReference>
<dbReference type="RefSeq" id="WP_158955521.1">
    <property type="nucleotide sequence ID" value="NZ_CP046915.1"/>
</dbReference>